<feature type="region of interest" description="Disordered" evidence="2">
    <location>
        <begin position="125"/>
        <end position="144"/>
    </location>
</feature>
<evidence type="ECO:0000256" key="2">
    <source>
        <dbReference type="SAM" id="MobiDB-lite"/>
    </source>
</evidence>
<dbReference type="OrthoDB" id="3250324at2759"/>
<sequence>MATTIRQHLKTKHEEEWKGIVVEEKLKGWQTVNTEPSMGSNESGEQEEFSVKGFLDRLVKWIVADDQSLNVVESKELRDLLLYVGVELKPDDIPHRSKLAQLIIEKYQEKHDQLKLEMQHQQNQISAQATQARQKIPQHSQVLA</sequence>
<dbReference type="EMBL" id="KL197743">
    <property type="protein sequence ID" value="KDQ51980.1"/>
    <property type="molecule type" value="Genomic_DNA"/>
</dbReference>
<proteinExistence type="predicted"/>
<reference evidence="4" key="1">
    <citation type="journal article" date="2014" name="Proc. Natl. Acad. Sci. U.S.A.">
        <title>Extensive sampling of basidiomycete genomes demonstrates inadequacy of the white-rot/brown-rot paradigm for wood decay fungi.</title>
        <authorList>
            <person name="Riley R."/>
            <person name="Salamov A.A."/>
            <person name="Brown D.W."/>
            <person name="Nagy L.G."/>
            <person name="Floudas D."/>
            <person name="Held B.W."/>
            <person name="Levasseur A."/>
            <person name="Lombard V."/>
            <person name="Morin E."/>
            <person name="Otillar R."/>
            <person name="Lindquist E.A."/>
            <person name="Sun H."/>
            <person name="LaButti K.M."/>
            <person name="Schmutz J."/>
            <person name="Jabbour D."/>
            <person name="Luo H."/>
            <person name="Baker S.E."/>
            <person name="Pisabarro A.G."/>
            <person name="Walton J.D."/>
            <person name="Blanchette R.A."/>
            <person name="Henrissat B."/>
            <person name="Martin F."/>
            <person name="Cullen D."/>
            <person name="Hibbett D.S."/>
            <person name="Grigoriev I.V."/>
        </authorList>
    </citation>
    <scope>NUCLEOTIDE SEQUENCE [LARGE SCALE GENOMIC DNA]</scope>
    <source>
        <strain evidence="4">MUCL 33604</strain>
    </source>
</reference>
<gene>
    <name evidence="3" type="ORF">JAAARDRAFT_210760</name>
</gene>
<dbReference type="InParanoid" id="A0A067PDT9"/>
<keyword evidence="4" id="KW-1185">Reference proteome</keyword>
<name>A0A067PDT9_9AGAM</name>
<feature type="coiled-coil region" evidence="1">
    <location>
        <begin position="97"/>
        <end position="124"/>
    </location>
</feature>
<dbReference type="HOGENOM" id="CLU_1796760_0_0_1"/>
<evidence type="ECO:0000313" key="4">
    <source>
        <dbReference type="Proteomes" id="UP000027265"/>
    </source>
</evidence>
<dbReference type="AlphaFoldDB" id="A0A067PDT9"/>
<evidence type="ECO:0000313" key="3">
    <source>
        <dbReference type="EMBL" id="KDQ51980.1"/>
    </source>
</evidence>
<evidence type="ECO:0000256" key="1">
    <source>
        <dbReference type="SAM" id="Coils"/>
    </source>
</evidence>
<accession>A0A067PDT9</accession>
<dbReference type="SUPFAM" id="SSF140996">
    <property type="entry name" value="Hermes dimerisation domain"/>
    <property type="match status" value="1"/>
</dbReference>
<protein>
    <submittedName>
        <fullName evidence="3">Uncharacterized protein</fullName>
    </submittedName>
</protein>
<organism evidence="3 4">
    <name type="scientific">Jaapia argillacea MUCL 33604</name>
    <dbReference type="NCBI Taxonomy" id="933084"/>
    <lineage>
        <taxon>Eukaryota</taxon>
        <taxon>Fungi</taxon>
        <taxon>Dikarya</taxon>
        <taxon>Basidiomycota</taxon>
        <taxon>Agaricomycotina</taxon>
        <taxon>Agaricomycetes</taxon>
        <taxon>Agaricomycetidae</taxon>
        <taxon>Jaapiales</taxon>
        <taxon>Jaapiaceae</taxon>
        <taxon>Jaapia</taxon>
    </lineage>
</organism>
<keyword evidence="1" id="KW-0175">Coiled coil</keyword>
<dbReference type="Proteomes" id="UP000027265">
    <property type="component" value="Unassembled WGS sequence"/>
</dbReference>